<keyword evidence="8" id="KW-1185">Reference proteome</keyword>
<comment type="similarity">
    <text evidence="6">Belongs to the battenin family.</text>
</comment>
<keyword evidence="2" id="KW-0813">Transport</keyword>
<feature type="transmembrane region" description="Helical" evidence="6">
    <location>
        <begin position="6"/>
        <end position="25"/>
    </location>
</feature>
<evidence type="ECO:0000256" key="5">
    <source>
        <dbReference type="ARBA" id="ARBA00023136"/>
    </source>
</evidence>
<comment type="subcellular location">
    <subcellularLocation>
        <location evidence="1">Endomembrane system</location>
        <topology evidence="1">Multi-pass membrane protein</topology>
    </subcellularLocation>
    <subcellularLocation>
        <location evidence="6">Lysosome membrane</location>
        <topology evidence="6">Multi-pass membrane protein</topology>
    </subcellularLocation>
</comment>
<dbReference type="AlphaFoldDB" id="A0AAD5MWQ1"/>
<evidence type="ECO:0000256" key="2">
    <source>
        <dbReference type="ARBA" id="ARBA00022448"/>
    </source>
</evidence>
<comment type="caution">
    <text evidence="6">Lacks conserved residue(s) required for the propagation of feature annotation.</text>
</comment>
<dbReference type="PRINTS" id="PR01315">
    <property type="entry name" value="BATTENIN"/>
</dbReference>
<evidence type="ECO:0000256" key="4">
    <source>
        <dbReference type="ARBA" id="ARBA00022989"/>
    </source>
</evidence>
<evidence type="ECO:0000256" key="3">
    <source>
        <dbReference type="ARBA" id="ARBA00022692"/>
    </source>
</evidence>
<organism evidence="7 8">
    <name type="scientific">Parelaphostrongylus tenuis</name>
    <name type="common">Meningeal worm</name>
    <dbReference type="NCBI Taxonomy" id="148309"/>
    <lineage>
        <taxon>Eukaryota</taxon>
        <taxon>Metazoa</taxon>
        <taxon>Ecdysozoa</taxon>
        <taxon>Nematoda</taxon>
        <taxon>Chromadorea</taxon>
        <taxon>Rhabditida</taxon>
        <taxon>Rhabditina</taxon>
        <taxon>Rhabditomorpha</taxon>
        <taxon>Strongyloidea</taxon>
        <taxon>Metastrongylidae</taxon>
        <taxon>Parelaphostrongylus</taxon>
    </lineage>
</organism>
<dbReference type="GO" id="GO:0005765">
    <property type="term" value="C:lysosomal membrane"/>
    <property type="evidence" value="ECO:0007669"/>
    <property type="project" value="UniProtKB-SubCell"/>
</dbReference>
<evidence type="ECO:0000256" key="1">
    <source>
        <dbReference type="ARBA" id="ARBA00004127"/>
    </source>
</evidence>
<protein>
    <recommendedName>
        <fullName evidence="6">Battenin</fullName>
    </recommendedName>
</protein>
<keyword evidence="4 6" id="KW-1133">Transmembrane helix</keyword>
<proteinExistence type="inferred from homology"/>
<dbReference type="PANTHER" id="PTHR10981">
    <property type="entry name" value="BATTENIN"/>
    <property type="match status" value="1"/>
</dbReference>
<dbReference type="Pfam" id="PF02487">
    <property type="entry name" value="CLN3"/>
    <property type="match status" value="1"/>
</dbReference>
<dbReference type="EMBL" id="JAHQIW010002475">
    <property type="protein sequence ID" value="KAJ1355411.1"/>
    <property type="molecule type" value="Genomic_DNA"/>
</dbReference>
<dbReference type="Proteomes" id="UP001196413">
    <property type="component" value="Unassembled WGS sequence"/>
</dbReference>
<sequence>MQFTHSLPHFGIVCVIVLYEGLIGGASYVNTFHHIHRKVDSSIREFALSTVIIGDTIGILIAGISAIPMHNAICEMPWFS</sequence>
<comment type="caution">
    <text evidence="7">The sequence shown here is derived from an EMBL/GenBank/DDBJ whole genome shotgun (WGS) entry which is preliminary data.</text>
</comment>
<evidence type="ECO:0000256" key="6">
    <source>
        <dbReference type="RuleBase" id="RU361113"/>
    </source>
</evidence>
<evidence type="ECO:0000313" key="7">
    <source>
        <dbReference type="EMBL" id="KAJ1355411.1"/>
    </source>
</evidence>
<dbReference type="GO" id="GO:0012505">
    <property type="term" value="C:endomembrane system"/>
    <property type="evidence" value="ECO:0007669"/>
    <property type="project" value="UniProtKB-SubCell"/>
</dbReference>
<keyword evidence="6" id="KW-0458">Lysosome</keyword>
<accession>A0AAD5MWQ1</accession>
<dbReference type="InterPro" id="IPR003492">
    <property type="entry name" value="Battenin_disease_Cln3"/>
</dbReference>
<dbReference type="GO" id="GO:0051453">
    <property type="term" value="P:regulation of intracellular pH"/>
    <property type="evidence" value="ECO:0007669"/>
    <property type="project" value="TreeGrafter"/>
</dbReference>
<feature type="transmembrane region" description="Helical" evidence="6">
    <location>
        <begin position="46"/>
        <end position="67"/>
    </location>
</feature>
<keyword evidence="3 6" id="KW-0812">Transmembrane</keyword>
<gene>
    <name evidence="7" type="ORF">KIN20_012805</name>
</gene>
<keyword evidence="5 6" id="KW-0472">Membrane</keyword>
<dbReference type="GO" id="GO:0007040">
    <property type="term" value="P:lysosome organization"/>
    <property type="evidence" value="ECO:0007669"/>
    <property type="project" value="TreeGrafter"/>
</dbReference>
<name>A0AAD5MWQ1_PARTN</name>
<evidence type="ECO:0000313" key="8">
    <source>
        <dbReference type="Proteomes" id="UP001196413"/>
    </source>
</evidence>
<reference evidence="7" key="1">
    <citation type="submission" date="2021-06" db="EMBL/GenBank/DDBJ databases">
        <title>Parelaphostrongylus tenuis whole genome reference sequence.</title>
        <authorList>
            <person name="Garwood T.J."/>
            <person name="Larsen P.A."/>
            <person name="Fountain-Jones N.M."/>
            <person name="Garbe J.R."/>
            <person name="Macchietto M.G."/>
            <person name="Kania S.A."/>
            <person name="Gerhold R.W."/>
            <person name="Richards J.E."/>
            <person name="Wolf T.M."/>
        </authorList>
    </citation>
    <scope>NUCLEOTIDE SEQUENCE</scope>
    <source>
        <strain evidence="7">MNPRO001-30</strain>
        <tissue evidence="7">Meninges</tissue>
    </source>
</reference>
<dbReference type="PANTHER" id="PTHR10981:SF0">
    <property type="entry name" value="BATTENIN"/>
    <property type="match status" value="1"/>
</dbReference>